<accession>A0A8S9XXE8</accession>
<dbReference type="Proteomes" id="UP000466442">
    <property type="component" value="Unassembled WGS sequence"/>
</dbReference>
<comment type="caution">
    <text evidence="2">The sequence shown here is derived from an EMBL/GenBank/DDBJ whole genome shotgun (WGS) entry which is preliminary data.</text>
</comment>
<keyword evidence="1" id="KW-1133">Transmembrane helix</keyword>
<protein>
    <submittedName>
        <fullName evidence="2">Uncharacterized protein</fullName>
    </submittedName>
</protein>
<reference evidence="2" key="1">
    <citation type="journal article" date="2021" name="Mol. Ecol. Resour.">
        <title>Apolygus lucorum genome provides insights into omnivorousness and mesophyll feeding.</title>
        <authorList>
            <person name="Liu Y."/>
            <person name="Liu H."/>
            <person name="Wang H."/>
            <person name="Huang T."/>
            <person name="Liu B."/>
            <person name="Yang B."/>
            <person name="Yin L."/>
            <person name="Li B."/>
            <person name="Zhang Y."/>
            <person name="Zhang S."/>
            <person name="Jiang F."/>
            <person name="Zhang X."/>
            <person name="Ren Y."/>
            <person name="Wang B."/>
            <person name="Wang S."/>
            <person name="Lu Y."/>
            <person name="Wu K."/>
            <person name="Fan W."/>
            <person name="Wang G."/>
        </authorList>
    </citation>
    <scope>NUCLEOTIDE SEQUENCE</scope>
    <source>
        <strain evidence="2">12Hb</strain>
    </source>
</reference>
<keyword evidence="1" id="KW-0472">Membrane</keyword>
<dbReference type="AlphaFoldDB" id="A0A8S9XXE8"/>
<keyword evidence="3" id="KW-1185">Reference proteome</keyword>
<proteinExistence type="predicted"/>
<organism evidence="2 3">
    <name type="scientific">Apolygus lucorum</name>
    <name type="common">Small green plant bug</name>
    <name type="synonym">Lygocoris lucorum</name>
    <dbReference type="NCBI Taxonomy" id="248454"/>
    <lineage>
        <taxon>Eukaryota</taxon>
        <taxon>Metazoa</taxon>
        <taxon>Ecdysozoa</taxon>
        <taxon>Arthropoda</taxon>
        <taxon>Hexapoda</taxon>
        <taxon>Insecta</taxon>
        <taxon>Pterygota</taxon>
        <taxon>Neoptera</taxon>
        <taxon>Paraneoptera</taxon>
        <taxon>Hemiptera</taxon>
        <taxon>Heteroptera</taxon>
        <taxon>Panheteroptera</taxon>
        <taxon>Cimicomorpha</taxon>
        <taxon>Miridae</taxon>
        <taxon>Mirini</taxon>
        <taxon>Apolygus</taxon>
    </lineage>
</organism>
<sequence length="118" mass="13311">MRDSGDHFDRRHEACLRASRSHLWKYGVVTSPIPLLNGTLIIVMECLPSLLRLESDEVSRAGRGGRSPEWETFLLVEGLQSGSSYKRLLHLQPLIHSSAIATVLVIFFKTNHIFQGNK</sequence>
<name>A0A8S9XXE8_APOLU</name>
<evidence type="ECO:0000256" key="1">
    <source>
        <dbReference type="SAM" id="Phobius"/>
    </source>
</evidence>
<dbReference type="EMBL" id="WIXP02000004">
    <property type="protein sequence ID" value="KAF6212285.1"/>
    <property type="molecule type" value="Genomic_DNA"/>
</dbReference>
<feature type="transmembrane region" description="Helical" evidence="1">
    <location>
        <begin position="88"/>
        <end position="108"/>
    </location>
</feature>
<keyword evidence="1" id="KW-0812">Transmembrane</keyword>
<evidence type="ECO:0000313" key="3">
    <source>
        <dbReference type="Proteomes" id="UP000466442"/>
    </source>
</evidence>
<gene>
    <name evidence="2" type="ORF">GE061_012807</name>
</gene>
<evidence type="ECO:0000313" key="2">
    <source>
        <dbReference type="EMBL" id="KAF6212285.1"/>
    </source>
</evidence>